<accession>A0AAD6Y215</accession>
<evidence type="ECO:0000313" key="2">
    <source>
        <dbReference type="Proteomes" id="UP001219525"/>
    </source>
</evidence>
<protein>
    <submittedName>
        <fullName evidence="1">Uncharacterized protein</fullName>
    </submittedName>
</protein>
<keyword evidence="2" id="KW-1185">Reference proteome</keyword>
<dbReference type="AlphaFoldDB" id="A0AAD6Y215"/>
<name>A0AAD6Y215_9AGAR</name>
<evidence type="ECO:0000313" key="1">
    <source>
        <dbReference type="EMBL" id="KAJ7190823.1"/>
    </source>
</evidence>
<dbReference type="Proteomes" id="UP001219525">
    <property type="component" value="Unassembled WGS sequence"/>
</dbReference>
<organism evidence="1 2">
    <name type="scientific">Mycena pura</name>
    <dbReference type="NCBI Taxonomy" id="153505"/>
    <lineage>
        <taxon>Eukaryota</taxon>
        <taxon>Fungi</taxon>
        <taxon>Dikarya</taxon>
        <taxon>Basidiomycota</taxon>
        <taxon>Agaricomycotina</taxon>
        <taxon>Agaricomycetes</taxon>
        <taxon>Agaricomycetidae</taxon>
        <taxon>Agaricales</taxon>
        <taxon>Marasmiineae</taxon>
        <taxon>Mycenaceae</taxon>
        <taxon>Mycena</taxon>
    </lineage>
</organism>
<sequence length="120" mass="13437">MHSGNDKVPCAAVQYRALPAWTRYLHSTGAAVAWYNFKFIQVPGGMQFYYIGWDLERETEDGSDNEEVQMVIFFFTALAAQTGLSQGAKKVAPVIVATSWHSLQPRSILVTSTRRLCPTH</sequence>
<comment type="caution">
    <text evidence="1">The sequence shown here is derived from an EMBL/GenBank/DDBJ whole genome shotgun (WGS) entry which is preliminary data.</text>
</comment>
<gene>
    <name evidence="1" type="ORF">GGX14DRAFT_407688</name>
</gene>
<dbReference type="EMBL" id="JARJCW010000142">
    <property type="protein sequence ID" value="KAJ7190823.1"/>
    <property type="molecule type" value="Genomic_DNA"/>
</dbReference>
<reference evidence="1" key="1">
    <citation type="submission" date="2023-03" db="EMBL/GenBank/DDBJ databases">
        <title>Massive genome expansion in bonnet fungi (Mycena s.s.) driven by repeated elements and novel gene families across ecological guilds.</title>
        <authorList>
            <consortium name="Lawrence Berkeley National Laboratory"/>
            <person name="Harder C.B."/>
            <person name="Miyauchi S."/>
            <person name="Viragh M."/>
            <person name="Kuo A."/>
            <person name="Thoen E."/>
            <person name="Andreopoulos B."/>
            <person name="Lu D."/>
            <person name="Skrede I."/>
            <person name="Drula E."/>
            <person name="Henrissat B."/>
            <person name="Morin E."/>
            <person name="Kohler A."/>
            <person name="Barry K."/>
            <person name="LaButti K."/>
            <person name="Morin E."/>
            <person name="Salamov A."/>
            <person name="Lipzen A."/>
            <person name="Mereny Z."/>
            <person name="Hegedus B."/>
            <person name="Baldrian P."/>
            <person name="Stursova M."/>
            <person name="Weitz H."/>
            <person name="Taylor A."/>
            <person name="Grigoriev I.V."/>
            <person name="Nagy L.G."/>
            <person name="Martin F."/>
            <person name="Kauserud H."/>
        </authorList>
    </citation>
    <scope>NUCLEOTIDE SEQUENCE</scope>
    <source>
        <strain evidence="1">9144</strain>
    </source>
</reference>
<proteinExistence type="predicted"/>